<dbReference type="Proteomes" id="UP001165090">
    <property type="component" value="Unassembled WGS sequence"/>
</dbReference>
<evidence type="ECO:0000256" key="5">
    <source>
        <dbReference type="ARBA" id="ARBA00022840"/>
    </source>
</evidence>
<evidence type="ECO:0000256" key="4">
    <source>
        <dbReference type="ARBA" id="ARBA00022777"/>
    </source>
</evidence>
<keyword evidence="3" id="KW-0862">Zinc</keyword>
<dbReference type="SUPFAM" id="SSF111331">
    <property type="entry name" value="NAD kinase/diacylglycerol kinase-like"/>
    <property type="match status" value="1"/>
</dbReference>
<protein>
    <recommendedName>
        <fullName evidence="7">Diacylglycerol kinase accessory domain-containing protein</fullName>
    </recommendedName>
</protein>
<keyword evidence="5" id="KW-0067">ATP-binding</keyword>
<dbReference type="EMBL" id="BSDZ01000024">
    <property type="protein sequence ID" value="GLI65672.1"/>
    <property type="molecule type" value="Genomic_DNA"/>
</dbReference>
<evidence type="ECO:0000259" key="7">
    <source>
        <dbReference type="SMART" id="SM00045"/>
    </source>
</evidence>
<feature type="compositionally biased region" description="Gly residues" evidence="6">
    <location>
        <begin position="1"/>
        <end position="15"/>
    </location>
</feature>
<evidence type="ECO:0000256" key="3">
    <source>
        <dbReference type="ARBA" id="ARBA00022771"/>
    </source>
</evidence>
<feature type="non-terminal residue" evidence="8">
    <location>
        <position position="1"/>
    </location>
</feature>
<dbReference type="InterPro" id="IPR037607">
    <property type="entry name" value="DGK"/>
</dbReference>
<evidence type="ECO:0000256" key="1">
    <source>
        <dbReference type="ARBA" id="ARBA00022679"/>
    </source>
</evidence>
<accession>A0ABQ5S6X3</accession>
<evidence type="ECO:0000313" key="9">
    <source>
        <dbReference type="Proteomes" id="UP001165090"/>
    </source>
</evidence>
<evidence type="ECO:0000256" key="6">
    <source>
        <dbReference type="SAM" id="MobiDB-lite"/>
    </source>
</evidence>
<comment type="caution">
    <text evidence="8">The sequence shown here is derived from an EMBL/GenBank/DDBJ whole genome shotgun (WGS) entry which is preliminary data.</text>
</comment>
<organism evidence="8 9">
    <name type="scientific">Volvox africanus</name>
    <dbReference type="NCBI Taxonomy" id="51714"/>
    <lineage>
        <taxon>Eukaryota</taxon>
        <taxon>Viridiplantae</taxon>
        <taxon>Chlorophyta</taxon>
        <taxon>core chlorophytes</taxon>
        <taxon>Chlorophyceae</taxon>
        <taxon>CS clade</taxon>
        <taxon>Chlamydomonadales</taxon>
        <taxon>Volvocaceae</taxon>
        <taxon>Volvox</taxon>
    </lineage>
</organism>
<dbReference type="Gene3D" id="2.60.200.40">
    <property type="match status" value="1"/>
</dbReference>
<dbReference type="InterPro" id="IPR016064">
    <property type="entry name" value="NAD/diacylglycerol_kinase_sf"/>
</dbReference>
<reference evidence="8 9" key="1">
    <citation type="journal article" date="2023" name="IScience">
        <title>Expanded male sex-determining region conserved during the evolution of homothallism in the green alga Volvox.</title>
        <authorList>
            <person name="Yamamoto K."/>
            <person name="Matsuzaki R."/>
            <person name="Mahakham W."/>
            <person name="Heman W."/>
            <person name="Sekimoto H."/>
            <person name="Kawachi M."/>
            <person name="Minakuchi Y."/>
            <person name="Toyoda A."/>
            <person name="Nozaki H."/>
        </authorList>
    </citation>
    <scope>NUCLEOTIDE SEQUENCE [LARGE SCALE GENOMIC DNA]</scope>
    <source>
        <strain evidence="8 9">NIES-4468</strain>
    </source>
</reference>
<keyword evidence="2" id="KW-0547">Nucleotide-binding</keyword>
<feature type="region of interest" description="Disordered" evidence="6">
    <location>
        <begin position="1"/>
        <end position="42"/>
    </location>
</feature>
<keyword evidence="1" id="KW-0808">Transferase</keyword>
<keyword evidence="9" id="KW-1185">Reference proteome</keyword>
<dbReference type="PANTHER" id="PTHR11255:SF54">
    <property type="entry name" value="DIACYLGLYCEROL KINASE THETA"/>
    <property type="match status" value="1"/>
</dbReference>
<sequence length="198" mass="19965">GGGGGSNGDSSGRGQGPESFSPDGHVGNALGVSVPASGTATRRSGGYATAIARVPADLMIPPPPPPPQLHPEAPQSISDGVLEVVVVYGAVHLGQLQVGLARATKLCQCRTAIITTHQALPMQVDGEPWMQPAAQLSVSLKGSAVLLRRLDLSSATSRLTAAVGEVLDGAVVLGTITAVQRQVLGAQIAQRLGAPHAV</sequence>
<gene>
    <name evidence="8" type="ORF">VaNZ11_009276</name>
</gene>
<dbReference type="InterPro" id="IPR000756">
    <property type="entry name" value="Diacylglycerol_kin_accessory"/>
</dbReference>
<keyword evidence="4" id="KW-0418">Kinase</keyword>
<dbReference type="PANTHER" id="PTHR11255">
    <property type="entry name" value="DIACYLGLYCEROL KINASE"/>
    <property type="match status" value="1"/>
</dbReference>
<name>A0ABQ5S6X3_9CHLO</name>
<dbReference type="SMART" id="SM00045">
    <property type="entry name" value="DAGKa"/>
    <property type="match status" value="1"/>
</dbReference>
<dbReference type="Pfam" id="PF00609">
    <property type="entry name" value="DAGK_acc"/>
    <property type="match status" value="1"/>
</dbReference>
<evidence type="ECO:0000256" key="2">
    <source>
        <dbReference type="ARBA" id="ARBA00022741"/>
    </source>
</evidence>
<evidence type="ECO:0000313" key="8">
    <source>
        <dbReference type="EMBL" id="GLI65672.1"/>
    </source>
</evidence>
<feature type="domain" description="Diacylglycerol kinase accessory" evidence="7">
    <location>
        <begin position="19"/>
        <end position="128"/>
    </location>
</feature>
<proteinExistence type="predicted"/>
<keyword evidence="3" id="KW-0863">Zinc-finger</keyword>
<keyword evidence="3" id="KW-0479">Metal-binding</keyword>